<gene>
    <name evidence="1" type="ORF">LPC04_04465</name>
</gene>
<reference evidence="1" key="1">
    <citation type="submission" date="2021-11" db="EMBL/GenBank/DDBJ databases">
        <title>BS-T2-15 a new species belonging to the Comamonadaceae family isolated from the soil of a French oak forest.</title>
        <authorList>
            <person name="Mieszkin S."/>
            <person name="Alain K."/>
        </authorList>
    </citation>
    <scope>NUCLEOTIDE SEQUENCE</scope>
    <source>
        <strain evidence="1">BS-T2-15</strain>
    </source>
</reference>
<accession>A0A9X1YHL9</accession>
<protein>
    <submittedName>
        <fullName evidence="1">Uncharacterized protein</fullName>
    </submittedName>
</protein>
<dbReference type="RefSeq" id="WP_275680979.1">
    <property type="nucleotide sequence ID" value="NZ_JAJLJH010000001.1"/>
</dbReference>
<evidence type="ECO:0000313" key="1">
    <source>
        <dbReference type="EMBL" id="MCK9684958.1"/>
    </source>
</evidence>
<dbReference type="Proteomes" id="UP001139353">
    <property type="component" value="Unassembled WGS sequence"/>
</dbReference>
<evidence type="ECO:0000313" key="2">
    <source>
        <dbReference type="Proteomes" id="UP001139353"/>
    </source>
</evidence>
<name>A0A9X1YHL9_9BURK</name>
<comment type="caution">
    <text evidence="1">The sequence shown here is derived from an EMBL/GenBank/DDBJ whole genome shotgun (WGS) entry which is preliminary data.</text>
</comment>
<sequence>MEADLFDPQDATALLAIRALDAQHRLTPEELLAAFAAHGLLDEVDVALPLAA</sequence>
<dbReference type="EMBL" id="JAJLJH010000001">
    <property type="protein sequence ID" value="MCK9684958.1"/>
    <property type="molecule type" value="Genomic_DNA"/>
</dbReference>
<dbReference type="AlphaFoldDB" id="A0A9X1YHL9"/>
<proteinExistence type="predicted"/>
<keyword evidence="2" id="KW-1185">Reference proteome</keyword>
<organism evidence="1 2">
    <name type="scientific">Scleromatobacter humisilvae</name>
    <dbReference type="NCBI Taxonomy" id="2897159"/>
    <lineage>
        <taxon>Bacteria</taxon>
        <taxon>Pseudomonadati</taxon>
        <taxon>Pseudomonadota</taxon>
        <taxon>Betaproteobacteria</taxon>
        <taxon>Burkholderiales</taxon>
        <taxon>Sphaerotilaceae</taxon>
        <taxon>Scleromatobacter</taxon>
    </lineage>
</organism>